<evidence type="ECO:0000256" key="1">
    <source>
        <dbReference type="SAM" id="MobiDB-lite"/>
    </source>
</evidence>
<evidence type="ECO:0000313" key="3">
    <source>
        <dbReference type="Proteomes" id="UP000315783"/>
    </source>
</evidence>
<proteinExistence type="predicted"/>
<organism evidence="2 3">
    <name type="scientific">Cordyceps javanica</name>
    <dbReference type="NCBI Taxonomy" id="43265"/>
    <lineage>
        <taxon>Eukaryota</taxon>
        <taxon>Fungi</taxon>
        <taxon>Dikarya</taxon>
        <taxon>Ascomycota</taxon>
        <taxon>Pezizomycotina</taxon>
        <taxon>Sordariomycetes</taxon>
        <taxon>Hypocreomycetidae</taxon>
        <taxon>Hypocreales</taxon>
        <taxon>Cordycipitaceae</taxon>
        <taxon>Cordyceps</taxon>
    </lineage>
</organism>
<keyword evidence="3" id="KW-1185">Reference proteome</keyword>
<feature type="region of interest" description="Disordered" evidence="1">
    <location>
        <begin position="66"/>
        <end position="85"/>
    </location>
</feature>
<gene>
    <name evidence="2" type="ORF">IF1G_02649</name>
</gene>
<evidence type="ECO:0000313" key="2">
    <source>
        <dbReference type="EMBL" id="TQV98569.1"/>
    </source>
</evidence>
<dbReference type="AlphaFoldDB" id="A0A545VAE0"/>
<reference evidence="2 3" key="1">
    <citation type="journal article" date="2019" name="Appl. Microbiol. Biotechnol.">
        <title>Genome sequence of Isaria javanica and comparative genome analysis insights into family S53 peptidase evolution in fungal entomopathogens.</title>
        <authorList>
            <person name="Lin R."/>
            <person name="Zhang X."/>
            <person name="Xin B."/>
            <person name="Zou M."/>
            <person name="Gao Y."/>
            <person name="Qin F."/>
            <person name="Hu Q."/>
            <person name="Xie B."/>
            <person name="Cheng X."/>
        </authorList>
    </citation>
    <scope>NUCLEOTIDE SEQUENCE [LARGE SCALE GENOMIC DNA]</scope>
    <source>
        <strain evidence="2 3">IJ1G</strain>
    </source>
</reference>
<protein>
    <submittedName>
        <fullName evidence="2">Uncharacterized protein</fullName>
    </submittedName>
</protein>
<sequence>MLALLICCPSSSQSPLPGVAQRGQPSLPTTPASPLFLLPIFFLPSLGHALPSSALLPFSLSIRASSHPSAPQLNKVQDSRVSSVG</sequence>
<dbReference type="Proteomes" id="UP000315783">
    <property type="component" value="Unassembled WGS sequence"/>
</dbReference>
<name>A0A545VAE0_9HYPO</name>
<comment type="caution">
    <text evidence="2">The sequence shown here is derived from an EMBL/GenBank/DDBJ whole genome shotgun (WGS) entry which is preliminary data.</text>
</comment>
<accession>A0A545VAE0</accession>
<dbReference type="EMBL" id="SPUK01000003">
    <property type="protein sequence ID" value="TQV98569.1"/>
    <property type="molecule type" value="Genomic_DNA"/>
</dbReference>